<feature type="region of interest" description="Disordered" evidence="2">
    <location>
        <begin position="304"/>
        <end position="361"/>
    </location>
</feature>
<dbReference type="AlphaFoldDB" id="A0AAD8R6V6"/>
<evidence type="ECO:0000256" key="1">
    <source>
        <dbReference type="SAM" id="Coils"/>
    </source>
</evidence>
<name>A0AAD8R6V6_LOLMU</name>
<keyword evidence="1" id="KW-0175">Coiled coil</keyword>
<gene>
    <name evidence="3" type="ORF">QYE76_019375</name>
</gene>
<keyword evidence="4" id="KW-1185">Reference proteome</keyword>
<reference evidence="3" key="1">
    <citation type="submission" date="2023-07" db="EMBL/GenBank/DDBJ databases">
        <title>A chromosome-level genome assembly of Lolium multiflorum.</title>
        <authorList>
            <person name="Chen Y."/>
            <person name="Copetti D."/>
            <person name="Kolliker R."/>
            <person name="Studer B."/>
        </authorList>
    </citation>
    <scope>NUCLEOTIDE SEQUENCE</scope>
    <source>
        <strain evidence="3">02402/16</strain>
        <tissue evidence="3">Leaf</tissue>
    </source>
</reference>
<accession>A0AAD8R6V6</accession>
<feature type="region of interest" description="Disordered" evidence="2">
    <location>
        <begin position="114"/>
        <end position="213"/>
    </location>
</feature>
<evidence type="ECO:0000313" key="3">
    <source>
        <dbReference type="EMBL" id="KAK1613858.1"/>
    </source>
</evidence>
<proteinExistence type="predicted"/>
<feature type="coiled-coil region" evidence="1">
    <location>
        <begin position="457"/>
        <end position="498"/>
    </location>
</feature>
<comment type="caution">
    <text evidence="3">The sequence shown here is derived from an EMBL/GenBank/DDBJ whole genome shotgun (WGS) entry which is preliminary data.</text>
</comment>
<organism evidence="3 4">
    <name type="scientific">Lolium multiflorum</name>
    <name type="common">Italian ryegrass</name>
    <name type="synonym">Lolium perenne subsp. multiflorum</name>
    <dbReference type="NCBI Taxonomy" id="4521"/>
    <lineage>
        <taxon>Eukaryota</taxon>
        <taxon>Viridiplantae</taxon>
        <taxon>Streptophyta</taxon>
        <taxon>Embryophyta</taxon>
        <taxon>Tracheophyta</taxon>
        <taxon>Spermatophyta</taxon>
        <taxon>Magnoliopsida</taxon>
        <taxon>Liliopsida</taxon>
        <taxon>Poales</taxon>
        <taxon>Poaceae</taxon>
        <taxon>BOP clade</taxon>
        <taxon>Pooideae</taxon>
        <taxon>Poodae</taxon>
        <taxon>Poeae</taxon>
        <taxon>Poeae Chloroplast Group 2 (Poeae type)</taxon>
        <taxon>Loliodinae</taxon>
        <taxon>Loliinae</taxon>
        <taxon>Lolium</taxon>
    </lineage>
</organism>
<protein>
    <submittedName>
        <fullName evidence="3">Uncharacterized protein</fullName>
    </submittedName>
</protein>
<feature type="compositionally biased region" description="Basic residues" evidence="2">
    <location>
        <begin position="180"/>
        <end position="201"/>
    </location>
</feature>
<sequence>MVATEFLSARIAPLQKHRHGLQDFDLHSNMSLGRGPLEDDMVGIELNHLIHTGIPVDPLEDVLPLYHDPQKASILEELPEFGGKGLLNSAPMDESLDSELPEALAPSAIVAAHQGAEVEGDGESSHAIEEEEDPKTHPVKTGPSSIAVAVEGPRPAAEGRTPLSTGWVSEAFDEDEAARRPKKKKPKMVERKKGKPRRRTKSSMPKELQPFACPEPIIPGGGQGAQDAVVDAAILWAAAPEPSADPMLVDPSSLGGRQGMLETLLRGVEAHDAVRGTGAPLEKTLTAEGPLAGEAAFGEDQATLKHPAPDSADAGEVGRSPSPSWPTPRASPEGGEQESGRRSHGSPVSGEESVNVGPVLPTPPPGLQQCLVAARAAFQRSLDECVSNLVVEIQALASKRELFREEQLEFKMAQEAAREDLRKLRDHADEDVAERLKVVELKEEAVAAREGAALTKARDLDARALQLDSDRTRLQEERNSLQAKLDAAEGQAKKLKEVSASLSTAEGEVTLLKESIATLQIELSEATKLRQRRADHMRSVNAQRSKELVALVADMESLFPRLGLNPLPALVVPEDDDGEALAAHLRLMFTAFVKMEPLISDLIAKDSANLLRSAGRRIFYHLQRLGISVDFQELMRSAPKAEDLVKIDGGVATEKNI</sequence>
<evidence type="ECO:0000256" key="2">
    <source>
        <dbReference type="SAM" id="MobiDB-lite"/>
    </source>
</evidence>
<evidence type="ECO:0000313" key="4">
    <source>
        <dbReference type="Proteomes" id="UP001231189"/>
    </source>
</evidence>
<dbReference type="Proteomes" id="UP001231189">
    <property type="component" value="Unassembled WGS sequence"/>
</dbReference>
<dbReference type="EMBL" id="JAUUTY010000006">
    <property type="protein sequence ID" value="KAK1613858.1"/>
    <property type="molecule type" value="Genomic_DNA"/>
</dbReference>